<organism evidence="1 2">
    <name type="scientific">Paramecium pentaurelia</name>
    <dbReference type="NCBI Taxonomy" id="43138"/>
    <lineage>
        <taxon>Eukaryota</taxon>
        <taxon>Sar</taxon>
        <taxon>Alveolata</taxon>
        <taxon>Ciliophora</taxon>
        <taxon>Intramacronucleata</taxon>
        <taxon>Oligohymenophorea</taxon>
        <taxon>Peniculida</taxon>
        <taxon>Parameciidae</taxon>
        <taxon>Paramecium</taxon>
    </lineage>
</organism>
<evidence type="ECO:0000313" key="2">
    <source>
        <dbReference type="Proteomes" id="UP000689195"/>
    </source>
</evidence>
<gene>
    <name evidence="1" type="ORF">PPENT_87.1.T0710028</name>
</gene>
<evidence type="ECO:0000313" key="1">
    <source>
        <dbReference type="EMBL" id="CAD8179003.1"/>
    </source>
</evidence>
<sequence>MSQNSSTISMNNEITNFLTQQNIEQEIFEIQQEQQFFSEIFVEILGINVKTVEEKKRKASIIKKINKGLRQTPQQLRIVNKIRKGADYTKKYSNIQIKSNKQDDYLNVPLHNGNQQKGYQETLEIQDDLITFPLSLNCNQSQNSILYSFQDINTIITKVKKKIN</sequence>
<dbReference type="EMBL" id="CAJJDO010000071">
    <property type="protein sequence ID" value="CAD8179003.1"/>
    <property type="molecule type" value="Genomic_DNA"/>
</dbReference>
<proteinExistence type="predicted"/>
<comment type="caution">
    <text evidence="1">The sequence shown here is derived from an EMBL/GenBank/DDBJ whole genome shotgun (WGS) entry which is preliminary data.</text>
</comment>
<dbReference type="Proteomes" id="UP000689195">
    <property type="component" value="Unassembled WGS sequence"/>
</dbReference>
<name>A0A8S1VRX3_9CILI</name>
<keyword evidence="2" id="KW-1185">Reference proteome</keyword>
<accession>A0A8S1VRX3</accession>
<reference evidence="1" key="1">
    <citation type="submission" date="2021-01" db="EMBL/GenBank/DDBJ databases">
        <authorList>
            <consortium name="Genoscope - CEA"/>
            <person name="William W."/>
        </authorList>
    </citation>
    <scope>NUCLEOTIDE SEQUENCE</scope>
</reference>
<dbReference type="AlphaFoldDB" id="A0A8S1VRX3"/>
<protein>
    <submittedName>
        <fullName evidence="1">Uncharacterized protein</fullName>
    </submittedName>
</protein>